<dbReference type="GO" id="GO:0005198">
    <property type="term" value="F:structural molecule activity"/>
    <property type="evidence" value="ECO:0007669"/>
    <property type="project" value="InterPro"/>
</dbReference>
<evidence type="ECO:0000256" key="3">
    <source>
        <dbReference type="ARBA" id="ARBA00023136"/>
    </source>
</evidence>
<dbReference type="GO" id="GO:0006886">
    <property type="term" value="P:intracellular protein transport"/>
    <property type="evidence" value="ECO:0007669"/>
    <property type="project" value="InterPro"/>
</dbReference>
<evidence type="ECO:0000256" key="1">
    <source>
        <dbReference type="ARBA" id="ARBA00004180"/>
    </source>
</evidence>
<comment type="subcellular location">
    <subcellularLocation>
        <location evidence="1 6">Cytoplasmic vesicle membrane</location>
        <topology evidence="1 6">Peripheral membrane protein</topology>
        <orientation evidence="1 6">Cytoplasmic side</orientation>
    </subcellularLocation>
    <subcellularLocation>
        <location evidence="6">Membrane</location>
        <location evidence="6">Coated pit</location>
        <topology evidence="6">Peripheral membrane protein</topology>
        <orientation evidence="6">Cytoplasmic side</orientation>
    </subcellularLocation>
    <text evidence="6">Cytoplasmic face of coated pits and vesicles.</text>
</comment>
<organism evidence="8 9">
    <name type="scientific">Pythium insidiosum</name>
    <name type="common">Pythiosis disease agent</name>
    <dbReference type="NCBI Taxonomy" id="114742"/>
    <lineage>
        <taxon>Eukaryota</taxon>
        <taxon>Sar</taxon>
        <taxon>Stramenopiles</taxon>
        <taxon>Oomycota</taxon>
        <taxon>Peronosporomycetes</taxon>
        <taxon>Pythiales</taxon>
        <taxon>Pythiaceae</taxon>
        <taxon>Pythium</taxon>
    </lineage>
</organism>
<dbReference type="AlphaFoldDB" id="A0AAD5Q7Q0"/>
<name>A0AAD5Q7Q0_PYTIN</name>
<evidence type="ECO:0000256" key="2">
    <source>
        <dbReference type="ARBA" id="ARBA00005263"/>
    </source>
</evidence>
<dbReference type="GO" id="GO:0030130">
    <property type="term" value="C:clathrin coat of trans-Golgi network vesicle"/>
    <property type="evidence" value="ECO:0007669"/>
    <property type="project" value="InterPro"/>
</dbReference>
<sequence>MDPFGDGASGEMDADLSNFQPQAEASSFNNDFYEVESSETQQASYDYGAPAEEPAAAAYEAPVSYEQAPAPSYAAPEPVVSMPAVEEENELTKFMRQYEAEIAQKAQEQEKVGVECKEKAKKDMDQFQTERSRKKESKQQANRVQEQATLEKLAADLESENPWERVVSLVDLEMNRKQKLAALNNKKDSKNKEPEPTKNSKKEDEEDLSRMRQLFVQLKAEPLEKTRAAA</sequence>
<dbReference type="EMBL" id="JAKCXM010000325">
    <property type="protein sequence ID" value="KAJ0395789.1"/>
    <property type="molecule type" value="Genomic_DNA"/>
</dbReference>
<comment type="similarity">
    <text evidence="2 6">Belongs to the clathrin light chain family.</text>
</comment>
<dbReference type="PANTHER" id="PTHR10639">
    <property type="entry name" value="CLATHRIN LIGHT CHAIN"/>
    <property type="match status" value="1"/>
</dbReference>
<comment type="caution">
    <text evidence="8">The sequence shown here is derived from an EMBL/GenBank/DDBJ whole genome shotgun (WGS) entry which is preliminary data.</text>
</comment>
<feature type="region of interest" description="Disordered" evidence="7">
    <location>
        <begin position="109"/>
        <end position="147"/>
    </location>
</feature>
<evidence type="ECO:0000256" key="7">
    <source>
        <dbReference type="SAM" id="MobiDB-lite"/>
    </source>
</evidence>
<dbReference type="GO" id="GO:0072583">
    <property type="term" value="P:clathrin-dependent endocytosis"/>
    <property type="evidence" value="ECO:0007669"/>
    <property type="project" value="TreeGrafter"/>
</dbReference>
<accession>A0AAD5Q7Q0</accession>
<keyword evidence="3 6" id="KW-0472">Membrane</keyword>
<gene>
    <name evidence="8" type="ORF">P43SY_007824</name>
</gene>
<dbReference type="PANTHER" id="PTHR10639:SF7">
    <property type="entry name" value="CLATHRIN LIGHT CHAIN"/>
    <property type="match status" value="1"/>
</dbReference>
<reference evidence="8" key="1">
    <citation type="submission" date="2021-12" db="EMBL/GenBank/DDBJ databases">
        <title>Prjna785345.</title>
        <authorList>
            <person name="Rujirawat T."/>
            <person name="Krajaejun T."/>
        </authorList>
    </citation>
    <scope>NUCLEOTIDE SEQUENCE</scope>
    <source>
        <strain evidence="8">Pi057C3</strain>
    </source>
</reference>
<evidence type="ECO:0000313" key="8">
    <source>
        <dbReference type="EMBL" id="KAJ0395789.1"/>
    </source>
</evidence>
<comment type="function">
    <text evidence="6">Clathrin is the major protein of the polyhedral coat of coated pits and vesicles.</text>
</comment>
<keyword evidence="9" id="KW-1185">Reference proteome</keyword>
<evidence type="ECO:0000256" key="5">
    <source>
        <dbReference type="ARBA" id="ARBA00023329"/>
    </source>
</evidence>
<dbReference type="Proteomes" id="UP001209570">
    <property type="component" value="Unassembled WGS sequence"/>
</dbReference>
<feature type="compositionally biased region" description="Basic and acidic residues" evidence="7">
    <location>
        <begin position="109"/>
        <end position="133"/>
    </location>
</feature>
<evidence type="ECO:0000256" key="4">
    <source>
        <dbReference type="ARBA" id="ARBA00023176"/>
    </source>
</evidence>
<dbReference type="InterPro" id="IPR000996">
    <property type="entry name" value="Clathrin_L-chain"/>
</dbReference>
<feature type="compositionally biased region" description="Basic and acidic residues" evidence="7">
    <location>
        <begin position="221"/>
        <end position="230"/>
    </location>
</feature>
<feature type="compositionally biased region" description="Polar residues" evidence="7">
    <location>
        <begin position="17"/>
        <end position="30"/>
    </location>
</feature>
<feature type="region of interest" description="Disordered" evidence="7">
    <location>
        <begin position="1"/>
        <end position="51"/>
    </location>
</feature>
<dbReference type="GO" id="GO:0032050">
    <property type="term" value="F:clathrin heavy chain binding"/>
    <property type="evidence" value="ECO:0007669"/>
    <property type="project" value="TreeGrafter"/>
</dbReference>
<keyword evidence="5 6" id="KW-0968">Cytoplasmic vesicle</keyword>
<dbReference type="Pfam" id="PF01086">
    <property type="entry name" value="Clathrin_lg_ch"/>
    <property type="match status" value="1"/>
</dbReference>
<feature type="region of interest" description="Disordered" evidence="7">
    <location>
        <begin position="180"/>
        <end position="230"/>
    </location>
</feature>
<dbReference type="GO" id="GO:0030132">
    <property type="term" value="C:clathrin coat of coated pit"/>
    <property type="evidence" value="ECO:0007669"/>
    <property type="project" value="InterPro"/>
</dbReference>
<evidence type="ECO:0000256" key="6">
    <source>
        <dbReference type="RuleBase" id="RU363137"/>
    </source>
</evidence>
<evidence type="ECO:0000313" key="9">
    <source>
        <dbReference type="Proteomes" id="UP001209570"/>
    </source>
</evidence>
<feature type="compositionally biased region" description="Basic and acidic residues" evidence="7">
    <location>
        <begin position="185"/>
        <end position="203"/>
    </location>
</feature>
<protein>
    <recommendedName>
        <fullName evidence="6">Clathrin light chain</fullName>
    </recommendedName>
</protein>
<keyword evidence="4 6" id="KW-0168">Coated pit</keyword>
<proteinExistence type="inferred from homology"/>